<accession>A0A835XHR7</accession>
<comment type="similarity">
    <text evidence="1 2">Belongs to the pirin family.</text>
</comment>
<dbReference type="Pfam" id="PF02678">
    <property type="entry name" value="Pirin"/>
    <property type="match status" value="1"/>
</dbReference>
<dbReference type="EMBL" id="JAEHOE010000193">
    <property type="protein sequence ID" value="KAG2483008.1"/>
    <property type="molecule type" value="Genomic_DNA"/>
</dbReference>
<dbReference type="OrthoDB" id="198735at2759"/>
<dbReference type="Pfam" id="PF17954">
    <property type="entry name" value="Pirin_C_2"/>
    <property type="match status" value="1"/>
</dbReference>
<evidence type="ECO:0000259" key="3">
    <source>
        <dbReference type="Pfam" id="PF02678"/>
    </source>
</evidence>
<reference evidence="5" key="1">
    <citation type="journal article" date="2020" name="bioRxiv">
        <title>Comparative genomics of Chlamydomonas.</title>
        <authorList>
            <person name="Craig R.J."/>
            <person name="Hasan A.R."/>
            <person name="Ness R.W."/>
            <person name="Keightley P.D."/>
        </authorList>
    </citation>
    <scope>NUCLEOTIDE SEQUENCE</scope>
    <source>
        <strain evidence="5">CCAP 11/70</strain>
    </source>
</reference>
<dbReference type="InterPro" id="IPR012093">
    <property type="entry name" value="Pirin"/>
</dbReference>
<evidence type="ECO:0000256" key="1">
    <source>
        <dbReference type="ARBA" id="ARBA00008416"/>
    </source>
</evidence>
<gene>
    <name evidence="5" type="ORF">HYH03_018088</name>
</gene>
<comment type="caution">
    <text evidence="5">The sequence shown here is derived from an EMBL/GenBank/DDBJ whole genome shotgun (WGS) entry which is preliminary data.</text>
</comment>
<evidence type="ECO:0000256" key="2">
    <source>
        <dbReference type="RuleBase" id="RU003457"/>
    </source>
</evidence>
<dbReference type="Gene3D" id="2.60.120.10">
    <property type="entry name" value="Jelly Rolls"/>
    <property type="match status" value="2"/>
</dbReference>
<dbReference type="AlphaFoldDB" id="A0A835XHR7"/>
<organism evidence="5 6">
    <name type="scientific">Edaphochlamys debaryana</name>
    <dbReference type="NCBI Taxonomy" id="47281"/>
    <lineage>
        <taxon>Eukaryota</taxon>
        <taxon>Viridiplantae</taxon>
        <taxon>Chlorophyta</taxon>
        <taxon>core chlorophytes</taxon>
        <taxon>Chlorophyceae</taxon>
        <taxon>CS clade</taxon>
        <taxon>Chlamydomonadales</taxon>
        <taxon>Chlamydomonadales incertae sedis</taxon>
        <taxon>Edaphochlamys</taxon>
    </lineage>
</organism>
<dbReference type="Proteomes" id="UP000612055">
    <property type="component" value="Unassembled WGS sequence"/>
</dbReference>
<dbReference type="InterPro" id="IPR041602">
    <property type="entry name" value="Quercetinase_C"/>
</dbReference>
<evidence type="ECO:0000313" key="6">
    <source>
        <dbReference type="Proteomes" id="UP000612055"/>
    </source>
</evidence>
<keyword evidence="6" id="KW-1185">Reference proteome</keyword>
<sequence>MHFVSRLIHRSQPQATHAIRRDPAGNPVAAAALSSAAASPTAPMATVERVPHSSLHVSKPTWWLESRFHFSFADYWDPRRESFGALRVLNDDLVQPRAGFGTHPHRDAEIFSYVVDGELSHADSMGNREALPRGCVQYMSAGTGVTHSEMNDGDAVCRFLQIWLTPDRRGHKPQYGSSRYSKADRHNRLLQILGGTSTPPQWAGSHCPDTVKVNQDAHVYVSEADAGTTYDLSLGAGRRAYLACIEGDLTVNGVALATRDGARLRGAEGAGGAPAPLTLTAGDKGAHFMLIEMAAGRE</sequence>
<name>A0A835XHR7_9CHLO</name>
<dbReference type="CDD" id="cd02910">
    <property type="entry name" value="cupin_Yhhw_N"/>
    <property type="match status" value="1"/>
</dbReference>
<proteinExistence type="inferred from homology"/>
<dbReference type="PANTHER" id="PTHR43212">
    <property type="entry name" value="QUERCETIN 2,3-DIOXYGENASE"/>
    <property type="match status" value="1"/>
</dbReference>
<dbReference type="PANTHER" id="PTHR43212:SF3">
    <property type="entry name" value="QUERCETIN 2,3-DIOXYGENASE"/>
    <property type="match status" value="1"/>
</dbReference>
<feature type="domain" description="Pirin N-terminal" evidence="3">
    <location>
        <begin position="61"/>
        <end position="164"/>
    </location>
</feature>
<evidence type="ECO:0008006" key="7">
    <source>
        <dbReference type="Google" id="ProtNLM"/>
    </source>
</evidence>
<dbReference type="InterPro" id="IPR011051">
    <property type="entry name" value="RmlC_Cupin_sf"/>
</dbReference>
<dbReference type="SUPFAM" id="SSF51182">
    <property type="entry name" value="RmlC-like cupins"/>
    <property type="match status" value="1"/>
</dbReference>
<evidence type="ECO:0000313" key="5">
    <source>
        <dbReference type="EMBL" id="KAG2483008.1"/>
    </source>
</evidence>
<evidence type="ECO:0000259" key="4">
    <source>
        <dbReference type="Pfam" id="PF17954"/>
    </source>
</evidence>
<dbReference type="InterPro" id="IPR014710">
    <property type="entry name" value="RmlC-like_jellyroll"/>
</dbReference>
<dbReference type="InterPro" id="IPR003829">
    <property type="entry name" value="Pirin_N_dom"/>
</dbReference>
<protein>
    <recommendedName>
        <fullName evidence="7">Pirin</fullName>
    </recommendedName>
</protein>
<feature type="domain" description="Quercetin 2,3-dioxygenase C-terminal cupin" evidence="4">
    <location>
        <begin position="209"/>
        <end position="293"/>
    </location>
</feature>